<proteinExistence type="predicted"/>
<organism evidence="1 2">
    <name type="scientific">Collimonas arenae</name>
    <dbReference type="NCBI Taxonomy" id="279058"/>
    <lineage>
        <taxon>Bacteria</taxon>
        <taxon>Pseudomonadati</taxon>
        <taxon>Pseudomonadota</taxon>
        <taxon>Betaproteobacteria</taxon>
        <taxon>Burkholderiales</taxon>
        <taxon>Oxalobacteraceae</taxon>
        <taxon>Collimonas</taxon>
    </lineage>
</organism>
<gene>
    <name evidence="1" type="ORF">LT85_3937</name>
</gene>
<evidence type="ECO:0000313" key="1">
    <source>
        <dbReference type="EMBL" id="AIY43095.1"/>
    </source>
</evidence>
<accession>A0A0A1FHD1</accession>
<dbReference type="AlphaFoldDB" id="A0A0A1FHD1"/>
<sequence>MRHEALFLENRYFQGRWWSTAVLAVLARDWRQRCSSATLPRHQE</sequence>
<dbReference type="KEGG" id="care:LT85_3937"/>
<keyword evidence="2" id="KW-1185">Reference proteome</keyword>
<reference evidence="2" key="1">
    <citation type="journal article" date="2014" name="Soil Biol. Biochem.">
        <title>Structure and function of bacterial communities in ageing soils: Insights from the Mendocino ecological staircase.</title>
        <authorList>
            <person name="Uroz S."/>
            <person name="Tech J.J."/>
            <person name="Sawaya N.A."/>
            <person name="Frey-Klett P."/>
            <person name="Leveau J.H.J."/>
        </authorList>
    </citation>
    <scope>NUCLEOTIDE SEQUENCE [LARGE SCALE GENOMIC DNA]</scope>
    <source>
        <strain evidence="2">Cal35</strain>
    </source>
</reference>
<evidence type="ECO:0000313" key="2">
    <source>
        <dbReference type="Proteomes" id="UP000030302"/>
    </source>
</evidence>
<name>A0A0A1FHD1_9BURK</name>
<dbReference type="HOGENOM" id="CLU_3214785_0_0_4"/>
<dbReference type="STRING" id="279058.LT85_3937"/>
<dbReference type="EMBL" id="CP009962">
    <property type="protein sequence ID" value="AIY43095.1"/>
    <property type="molecule type" value="Genomic_DNA"/>
</dbReference>
<protein>
    <submittedName>
        <fullName evidence="1">Uncharacterized protein</fullName>
    </submittedName>
</protein>
<dbReference type="Proteomes" id="UP000030302">
    <property type="component" value="Chromosome"/>
</dbReference>